<name>A0ACB8UN56_9EURO</name>
<protein>
    <submittedName>
        <fullName evidence="1">Uncharacterized protein</fullName>
    </submittedName>
</protein>
<reference evidence="1" key="1">
    <citation type="journal article" date="2022" name="bioRxiv">
        <title>Population genetic analysis of Ophidiomyces ophidiicola, the causative agent of snake fungal disease, indicates recent introductions to the USA.</title>
        <authorList>
            <person name="Ladner J.T."/>
            <person name="Palmer J.M."/>
            <person name="Ettinger C.L."/>
            <person name="Stajich J.E."/>
            <person name="Farrell T.M."/>
            <person name="Glorioso B.M."/>
            <person name="Lawson B."/>
            <person name="Price S.J."/>
            <person name="Stengle A.G."/>
            <person name="Grear D.A."/>
            <person name="Lorch J.M."/>
        </authorList>
    </citation>
    <scope>NUCLEOTIDE SEQUENCE</scope>
    <source>
        <strain evidence="1">NWHC 24266-5</strain>
    </source>
</reference>
<accession>A0ACB8UN56</accession>
<evidence type="ECO:0000313" key="1">
    <source>
        <dbReference type="EMBL" id="KAI2381995.1"/>
    </source>
</evidence>
<dbReference type="EMBL" id="JALBCA010000152">
    <property type="protein sequence ID" value="KAI2381995.1"/>
    <property type="molecule type" value="Genomic_DNA"/>
</dbReference>
<gene>
    <name evidence="1" type="ORF">LOY88_006419</name>
</gene>
<organism evidence="1">
    <name type="scientific">Ophidiomyces ophidiicola</name>
    <dbReference type="NCBI Taxonomy" id="1387563"/>
    <lineage>
        <taxon>Eukaryota</taxon>
        <taxon>Fungi</taxon>
        <taxon>Dikarya</taxon>
        <taxon>Ascomycota</taxon>
        <taxon>Pezizomycotina</taxon>
        <taxon>Eurotiomycetes</taxon>
        <taxon>Eurotiomycetidae</taxon>
        <taxon>Onygenales</taxon>
        <taxon>Onygenaceae</taxon>
        <taxon>Ophidiomyces</taxon>
    </lineage>
</organism>
<proteinExistence type="predicted"/>
<sequence>MPGEVIDKPNPKALPSHLPESLDDLTVQLSAGSLSKYAIDSLAKFRRAANYIAAGKVGPKTVIYFFIGSNHIQAMIFLRDNAYLTRKLTSDDIKPRLLGHWGTCPGLIFIYSHLNYLISEYSLDMLAVIGPGHGAPAILACLWIEGSLEKFYHNYSRNTSGLTKLITTFSTTGGFPSHINAETPGAIHEGGELGYSLAVSFGAIMDKPDLIVACIVGDGEAESGPCAASWHSYKYIDPAESGAVIPILHLNGFKISERTIFGCMDDRELLALFSGYGYEPVIVDNLDNIDADFNRTLNWALACIRMIQKAARSGNPITKPRWPMIILRTPKGWTGPKKIHGEIVEGSFHAHQVPLPAAKTNDEELNALEDWLSSYHPSELFKEDGDVIDEIKFILPRDDSMRMGQRPITYQGSEQVNIPDWKQFSVEKYSHQSSMGTIGHLIDRLFVQNPHGVRLFSPDELESNKLNQALAHTTRNFQWDQFSNANGGRVIEVLSEHMCQGFLQGYTLTGRLGIFPSYESFLGIIHTMMVQYAKFNKIARETTWHRDLYSLNYIESSTWARQEHNGFSHQNPSFIGAVLNLKPDFARVYLPPDANTFLSTLAHCLRTKNYINLMIGSKQPSPVYLSAEEADAHCRAGGSVWKFASTDEGLDPDVVIVGIGTELTFEVVQAAAILRKRVPELRVRMVNVTDLMILGVASRHPHALSDEAFDAIFTADLPVHFNYHGYETELKGLLFGRPKLHRVTIGSYQEEGSTTTPFNMMLVNGVSRFHVAKAALRGGAGRNERVRIRLQELLTALDHEIHATSQYILETQQDPEDTYDMPKFD</sequence>
<comment type="caution">
    <text evidence="1">The sequence shown here is derived from an EMBL/GenBank/DDBJ whole genome shotgun (WGS) entry which is preliminary data.</text>
</comment>